<dbReference type="AlphaFoldDB" id="A0AAD5R8P2"/>
<dbReference type="Proteomes" id="UP001196413">
    <property type="component" value="Unassembled WGS sequence"/>
</dbReference>
<keyword evidence="1" id="KW-0812">Transmembrane</keyword>
<sequence length="58" mass="6790">MMDVVYDFVESIHIFIPLVAIAFVCGILYCYSKTEAEFHSYTTKEQTTFKAMEKKKEN</sequence>
<keyword evidence="1" id="KW-0472">Membrane</keyword>
<gene>
    <name evidence="2" type="ORF">KIN20_033794</name>
</gene>
<keyword evidence="1" id="KW-1133">Transmembrane helix</keyword>
<feature type="transmembrane region" description="Helical" evidence="1">
    <location>
        <begin position="12"/>
        <end position="31"/>
    </location>
</feature>
<proteinExistence type="predicted"/>
<keyword evidence="3" id="KW-1185">Reference proteome</keyword>
<organism evidence="2 3">
    <name type="scientific">Parelaphostrongylus tenuis</name>
    <name type="common">Meningeal worm</name>
    <dbReference type="NCBI Taxonomy" id="148309"/>
    <lineage>
        <taxon>Eukaryota</taxon>
        <taxon>Metazoa</taxon>
        <taxon>Ecdysozoa</taxon>
        <taxon>Nematoda</taxon>
        <taxon>Chromadorea</taxon>
        <taxon>Rhabditida</taxon>
        <taxon>Rhabditina</taxon>
        <taxon>Rhabditomorpha</taxon>
        <taxon>Strongyloidea</taxon>
        <taxon>Metastrongylidae</taxon>
        <taxon>Parelaphostrongylus</taxon>
    </lineage>
</organism>
<evidence type="ECO:0000313" key="3">
    <source>
        <dbReference type="Proteomes" id="UP001196413"/>
    </source>
</evidence>
<evidence type="ECO:0000256" key="1">
    <source>
        <dbReference type="SAM" id="Phobius"/>
    </source>
</evidence>
<accession>A0AAD5R8P2</accession>
<dbReference type="EMBL" id="JAHQIW010007041">
    <property type="protein sequence ID" value="KAJ1371787.1"/>
    <property type="molecule type" value="Genomic_DNA"/>
</dbReference>
<protein>
    <submittedName>
        <fullName evidence="2">Uncharacterized protein</fullName>
    </submittedName>
</protein>
<reference evidence="2" key="1">
    <citation type="submission" date="2021-06" db="EMBL/GenBank/DDBJ databases">
        <title>Parelaphostrongylus tenuis whole genome reference sequence.</title>
        <authorList>
            <person name="Garwood T.J."/>
            <person name="Larsen P.A."/>
            <person name="Fountain-Jones N.M."/>
            <person name="Garbe J.R."/>
            <person name="Macchietto M.G."/>
            <person name="Kania S.A."/>
            <person name="Gerhold R.W."/>
            <person name="Richards J.E."/>
            <person name="Wolf T.M."/>
        </authorList>
    </citation>
    <scope>NUCLEOTIDE SEQUENCE</scope>
    <source>
        <strain evidence="2">MNPRO001-30</strain>
        <tissue evidence="2">Meninges</tissue>
    </source>
</reference>
<evidence type="ECO:0000313" key="2">
    <source>
        <dbReference type="EMBL" id="KAJ1371787.1"/>
    </source>
</evidence>
<name>A0AAD5R8P2_PARTN</name>
<comment type="caution">
    <text evidence="2">The sequence shown here is derived from an EMBL/GenBank/DDBJ whole genome shotgun (WGS) entry which is preliminary data.</text>
</comment>